<dbReference type="InterPro" id="IPR005846">
    <property type="entry name" value="A-D-PHexomutase_a/b/a-III"/>
</dbReference>
<dbReference type="GO" id="GO:0005975">
    <property type="term" value="P:carbohydrate metabolic process"/>
    <property type="evidence" value="ECO:0007669"/>
    <property type="project" value="InterPro"/>
</dbReference>
<dbReference type="InterPro" id="IPR036900">
    <property type="entry name" value="A-D-PHexomutase_C_sf"/>
</dbReference>
<evidence type="ECO:0000256" key="1">
    <source>
        <dbReference type="ARBA" id="ARBA00001946"/>
    </source>
</evidence>
<dbReference type="Pfam" id="PF00408">
    <property type="entry name" value="PGM_PMM_IV"/>
    <property type="match status" value="1"/>
</dbReference>
<dbReference type="InterPro" id="IPR016055">
    <property type="entry name" value="A-D-PHexomutase_a/b/a-I/II/III"/>
</dbReference>
<comment type="similarity">
    <text evidence="2">Belongs to the phosphohexose mutase family.</text>
</comment>
<evidence type="ECO:0000256" key="4">
    <source>
        <dbReference type="ARBA" id="ARBA00022723"/>
    </source>
</evidence>
<evidence type="ECO:0000313" key="12">
    <source>
        <dbReference type="Proteomes" id="UP000011612"/>
    </source>
</evidence>
<dbReference type="Gene3D" id="3.40.120.10">
    <property type="entry name" value="Alpha-D-Glucose-1,6-Bisphosphate, subunit A, domain 3"/>
    <property type="match status" value="3"/>
</dbReference>
<dbReference type="InterPro" id="IPR005844">
    <property type="entry name" value="A-D-PHexomutase_a/b/a-I"/>
</dbReference>
<dbReference type="Proteomes" id="UP000011612">
    <property type="component" value="Unassembled WGS sequence"/>
</dbReference>
<evidence type="ECO:0000259" key="9">
    <source>
        <dbReference type="Pfam" id="PF02879"/>
    </source>
</evidence>
<dbReference type="SUPFAM" id="SSF55957">
    <property type="entry name" value="Phosphoglucomutase, C-terminal domain"/>
    <property type="match status" value="1"/>
</dbReference>
<keyword evidence="4" id="KW-0479">Metal-binding</keyword>
<evidence type="ECO:0000256" key="2">
    <source>
        <dbReference type="ARBA" id="ARBA00010231"/>
    </source>
</evidence>
<accession>M0HYA7</accession>
<gene>
    <name evidence="11" type="ORF">C453_00355</name>
</gene>
<dbReference type="Pfam" id="PF02879">
    <property type="entry name" value="PGM_PMM_II"/>
    <property type="match status" value="1"/>
</dbReference>
<feature type="domain" description="Alpha-D-phosphohexomutase alpha/beta/alpha" evidence="9">
    <location>
        <begin position="161"/>
        <end position="228"/>
    </location>
</feature>
<dbReference type="SUPFAM" id="SSF53738">
    <property type="entry name" value="Phosphoglucomutase, first 3 domains"/>
    <property type="match status" value="3"/>
</dbReference>
<evidence type="ECO:0000256" key="5">
    <source>
        <dbReference type="ARBA" id="ARBA00022842"/>
    </source>
</evidence>
<evidence type="ECO:0000313" key="11">
    <source>
        <dbReference type="EMBL" id="ELZ89481.1"/>
    </source>
</evidence>
<protein>
    <submittedName>
        <fullName evidence="11">Phosphoglucosamine mutase</fullName>
    </submittedName>
</protein>
<dbReference type="GO" id="GO:0016868">
    <property type="term" value="F:intramolecular phosphotransferase activity"/>
    <property type="evidence" value="ECO:0007669"/>
    <property type="project" value="InterPro"/>
</dbReference>
<dbReference type="AlphaFoldDB" id="M0HYA7"/>
<dbReference type="EMBL" id="AOLK01000002">
    <property type="protein sequence ID" value="ELZ89481.1"/>
    <property type="molecule type" value="Genomic_DNA"/>
</dbReference>
<dbReference type="Pfam" id="PF02880">
    <property type="entry name" value="PGM_PMM_III"/>
    <property type="match status" value="1"/>
</dbReference>
<organism evidence="11 12">
    <name type="scientific">Haloferax elongans ATCC BAA-1513</name>
    <dbReference type="NCBI Taxonomy" id="1230453"/>
    <lineage>
        <taxon>Archaea</taxon>
        <taxon>Methanobacteriati</taxon>
        <taxon>Methanobacteriota</taxon>
        <taxon>Stenosarchaea group</taxon>
        <taxon>Halobacteria</taxon>
        <taxon>Halobacteriales</taxon>
        <taxon>Haloferacaceae</taxon>
        <taxon>Haloferax</taxon>
    </lineage>
</organism>
<dbReference type="PANTHER" id="PTHR43771:SF1">
    <property type="entry name" value="PHOSPHOMANNOMUTASE"/>
    <property type="match status" value="1"/>
</dbReference>
<keyword evidence="6" id="KW-0413">Isomerase</keyword>
<proteinExistence type="inferred from homology"/>
<evidence type="ECO:0000259" key="7">
    <source>
        <dbReference type="Pfam" id="PF00408"/>
    </source>
</evidence>
<comment type="cofactor">
    <cofactor evidence="1">
        <name>Mg(2+)</name>
        <dbReference type="ChEBI" id="CHEBI:18420"/>
    </cofactor>
</comment>
<feature type="domain" description="Alpha-D-phosphohexomutase alpha/beta/alpha" evidence="10">
    <location>
        <begin position="233"/>
        <end position="336"/>
    </location>
</feature>
<keyword evidence="5" id="KW-0460">Magnesium</keyword>
<sequence length="430" mass="46202">MTAELALKAGRALGDWHEAVALGHDPRENARLLADAVATGIREAGGTVYRLGTVASPAVSTAVRQQDLDSGIAVTAAPDPSEDVGLKLFDSDGSRLSWERQRHLVRRVNGTTADLASCDSIGTEQWLEDAAEDYIERLCDGQPSFDETHAVVDAGEHRVDTVAETLERLGCTVDRVTESSSDVFPRRRVAQGDSVCSALCDAVATSAADFGVAHDPDADRIVAIDERGTVISGDTLLALLAKQTVEQSDKCGRVAVPLEASRRIEEVVDDAGGEIVRTQMDGMPGSGPASSTDVVFGGEPSGVHQWPAESPCPDAALSAIHLARLVDDRVRLSKQAQRINDSSLYFDSFSVEKPTRAMSRITDDAQDQFEDVQTDDGLFVEVDEAWFVVRPSRTTGELRVTVEGTSNRNAKRLFDRVTRLVCTGEPTAVV</sequence>
<evidence type="ECO:0000256" key="3">
    <source>
        <dbReference type="ARBA" id="ARBA00022553"/>
    </source>
</evidence>
<dbReference type="STRING" id="1230453.C453_00355"/>
<dbReference type="Gene3D" id="3.30.310.50">
    <property type="entry name" value="Alpha-D-phosphohexomutase, C-terminal domain"/>
    <property type="match status" value="1"/>
</dbReference>
<reference evidence="11 12" key="1">
    <citation type="journal article" date="2014" name="PLoS Genet.">
        <title>Phylogenetically driven sequencing of extremely halophilic archaea reveals strategies for static and dynamic osmo-response.</title>
        <authorList>
            <person name="Becker E.A."/>
            <person name="Seitzer P.M."/>
            <person name="Tritt A."/>
            <person name="Larsen D."/>
            <person name="Krusor M."/>
            <person name="Yao A.I."/>
            <person name="Wu D."/>
            <person name="Madern D."/>
            <person name="Eisen J.A."/>
            <person name="Darling A.E."/>
            <person name="Facciotti M.T."/>
        </authorList>
    </citation>
    <scope>NUCLEOTIDE SEQUENCE [LARGE SCALE GENOMIC DNA]</scope>
    <source>
        <strain evidence="11 12">ATCC BAA-1513</strain>
    </source>
</reference>
<feature type="domain" description="Alpha-D-phosphohexomutase C-terminal" evidence="7">
    <location>
        <begin position="366"/>
        <end position="418"/>
    </location>
</feature>
<keyword evidence="3" id="KW-0597">Phosphoprotein</keyword>
<comment type="caution">
    <text evidence="11">The sequence shown here is derived from an EMBL/GenBank/DDBJ whole genome shotgun (WGS) entry which is preliminary data.</text>
</comment>
<evidence type="ECO:0000259" key="10">
    <source>
        <dbReference type="Pfam" id="PF02880"/>
    </source>
</evidence>
<dbReference type="InterPro" id="IPR005843">
    <property type="entry name" value="A-D-PHexomutase_C"/>
</dbReference>
<dbReference type="PATRIC" id="fig|1230453.4.peg.71"/>
<dbReference type="PANTHER" id="PTHR43771">
    <property type="entry name" value="PHOSPHOMANNOMUTASE"/>
    <property type="match status" value="1"/>
</dbReference>
<name>M0HYA7_HALEO</name>
<dbReference type="GO" id="GO:0046872">
    <property type="term" value="F:metal ion binding"/>
    <property type="evidence" value="ECO:0007669"/>
    <property type="project" value="UniProtKB-KW"/>
</dbReference>
<evidence type="ECO:0000259" key="8">
    <source>
        <dbReference type="Pfam" id="PF02878"/>
    </source>
</evidence>
<dbReference type="InterPro" id="IPR005845">
    <property type="entry name" value="A-D-PHexomutase_a/b/a-II"/>
</dbReference>
<evidence type="ECO:0000256" key="6">
    <source>
        <dbReference type="ARBA" id="ARBA00023235"/>
    </source>
</evidence>
<keyword evidence="12" id="KW-1185">Reference proteome</keyword>
<dbReference type="Pfam" id="PF02878">
    <property type="entry name" value="PGM_PMM_I"/>
    <property type="match status" value="1"/>
</dbReference>
<feature type="domain" description="Alpha-D-phosphohexomutase alpha/beta/alpha" evidence="8">
    <location>
        <begin position="1"/>
        <end position="110"/>
    </location>
</feature>